<dbReference type="Proteomes" id="UP001314205">
    <property type="component" value="Unassembled WGS sequence"/>
</dbReference>
<accession>A0AAV1L1V0</accession>
<proteinExistence type="predicted"/>
<name>A0AAV1L1V0_9NEOP</name>
<feature type="region of interest" description="Disordered" evidence="1">
    <location>
        <begin position="27"/>
        <end position="52"/>
    </location>
</feature>
<organism evidence="2 3">
    <name type="scientific">Parnassius mnemosyne</name>
    <name type="common">clouded apollo</name>
    <dbReference type="NCBI Taxonomy" id="213953"/>
    <lineage>
        <taxon>Eukaryota</taxon>
        <taxon>Metazoa</taxon>
        <taxon>Ecdysozoa</taxon>
        <taxon>Arthropoda</taxon>
        <taxon>Hexapoda</taxon>
        <taxon>Insecta</taxon>
        <taxon>Pterygota</taxon>
        <taxon>Neoptera</taxon>
        <taxon>Endopterygota</taxon>
        <taxon>Lepidoptera</taxon>
        <taxon>Glossata</taxon>
        <taxon>Ditrysia</taxon>
        <taxon>Papilionoidea</taxon>
        <taxon>Papilionidae</taxon>
        <taxon>Parnassiinae</taxon>
        <taxon>Parnassini</taxon>
        <taxon>Parnassius</taxon>
        <taxon>Driopa</taxon>
    </lineage>
</organism>
<reference evidence="2 3" key="1">
    <citation type="submission" date="2023-11" db="EMBL/GenBank/DDBJ databases">
        <authorList>
            <person name="Hedman E."/>
            <person name="Englund M."/>
            <person name="Stromberg M."/>
            <person name="Nyberg Akerstrom W."/>
            <person name="Nylinder S."/>
            <person name="Jareborg N."/>
            <person name="Kallberg Y."/>
            <person name="Kronander E."/>
        </authorList>
    </citation>
    <scope>NUCLEOTIDE SEQUENCE [LARGE SCALE GENOMIC DNA]</scope>
</reference>
<dbReference type="EMBL" id="CAVLGL010000083">
    <property type="protein sequence ID" value="CAK1588903.1"/>
    <property type="molecule type" value="Genomic_DNA"/>
</dbReference>
<sequence length="471" mass="52395">MPKRSAQSKLEHYARKIRKIKEKEIQRRRIRPLQLSSSEDEGTEDLNVTVGNNNEPIVEPISVLHDISHNVDPVPDDNQRDGYMEPCPQEETNSSAEPELDPDLLSALGESTSDSPDYGDDIHGNLSQLWLPLLKKGMPIPSKDILIKDYPIPDNCRLLQAPKLNAEISAAVPDMVRNRAKTLTASQQQLGTGITAINRGMDLLLKSDNKVLAMKHLSNGCRLLCDSHYLTTQARVKLITPSLDKAFLNIVKESERDESLFGSSLSEKIKAAKAIEKQGLSIKKPAKTAKPPQQPSARPSYQGNWSQPPRYPANRGGAEFIQEADDGSESPPLHFTSAAATACRGARQTSGARAVSPLTQVHAGRLTHFYERWCKITNNNVILDWLKNGYPIPFHTHVSQSIIPKNNLSYTEKSDMIKAISKLKSLGAISECNTTKDQFISKIFLTRKPNGDNRFILNLKSLNRLIKKPTF</sequence>
<feature type="region of interest" description="Disordered" evidence="1">
    <location>
        <begin position="280"/>
        <end position="316"/>
    </location>
</feature>
<feature type="compositionally biased region" description="Polar residues" evidence="1">
    <location>
        <begin position="296"/>
        <end position="307"/>
    </location>
</feature>
<dbReference type="Gene3D" id="3.10.10.10">
    <property type="entry name" value="HIV Type 1 Reverse Transcriptase, subunit A, domain 1"/>
    <property type="match status" value="1"/>
</dbReference>
<gene>
    <name evidence="2" type="ORF">PARMNEM_LOCUS9483</name>
</gene>
<dbReference type="PANTHER" id="PTHR34239:SF2">
    <property type="entry name" value="TRANSPOSABLE ELEMENT P TRANSPOSASE_THAP9 CONSERVED DOMAIN-CONTAINING PROTEIN"/>
    <property type="match status" value="1"/>
</dbReference>
<evidence type="ECO:0000256" key="1">
    <source>
        <dbReference type="SAM" id="MobiDB-lite"/>
    </source>
</evidence>
<dbReference type="PANTHER" id="PTHR34239">
    <property type="entry name" value="APPLE DOMAIN-CONTAINING PROTEIN"/>
    <property type="match status" value="1"/>
</dbReference>
<evidence type="ECO:0000313" key="3">
    <source>
        <dbReference type="Proteomes" id="UP001314205"/>
    </source>
</evidence>
<feature type="region of interest" description="Disordered" evidence="1">
    <location>
        <begin position="68"/>
        <end position="120"/>
    </location>
</feature>
<dbReference type="AlphaFoldDB" id="A0AAV1L1V0"/>
<evidence type="ECO:0000313" key="2">
    <source>
        <dbReference type="EMBL" id="CAK1588903.1"/>
    </source>
</evidence>
<protein>
    <submittedName>
        <fullName evidence="2">Uncharacterized protein</fullName>
    </submittedName>
</protein>
<keyword evidence="3" id="KW-1185">Reference proteome</keyword>
<comment type="caution">
    <text evidence="2">The sequence shown here is derived from an EMBL/GenBank/DDBJ whole genome shotgun (WGS) entry which is preliminary data.</text>
</comment>